<feature type="region of interest" description="Disordered" evidence="1">
    <location>
        <begin position="18"/>
        <end position="67"/>
    </location>
</feature>
<evidence type="ECO:0000256" key="1">
    <source>
        <dbReference type="SAM" id="MobiDB-lite"/>
    </source>
</evidence>
<organism evidence="2 3">
    <name type="scientific">Belliella filtrata</name>
    <dbReference type="NCBI Taxonomy" id="2923435"/>
    <lineage>
        <taxon>Bacteria</taxon>
        <taxon>Pseudomonadati</taxon>
        <taxon>Bacteroidota</taxon>
        <taxon>Cytophagia</taxon>
        <taxon>Cytophagales</taxon>
        <taxon>Cyclobacteriaceae</taxon>
        <taxon>Belliella</taxon>
    </lineage>
</organism>
<name>A0ABS9V2E6_9BACT</name>
<dbReference type="EMBL" id="JAKZGP010000041">
    <property type="protein sequence ID" value="MCH7410594.1"/>
    <property type="molecule type" value="Genomic_DNA"/>
</dbReference>
<proteinExistence type="predicted"/>
<protein>
    <submittedName>
        <fullName evidence="2">Uncharacterized protein</fullName>
    </submittedName>
</protein>
<comment type="caution">
    <text evidence="2">The sequence shown here is derived from an EMBL/GenBank/DDBJ whole genome shotgun (WGS) entry which is preliminary data.</text>
</comment>
<gene>
    <name evidence="2" type="ORF">MM239_14395</name>
</gene>
<accession>A0ABS9V2E6</accession>
<evidence type="ECO:0000313" key="2">
    <source>
        <dbReference type="EMBL" id="MCH7410594.1"/>
    </source>
</evidence>
<sequence>MKYLEIIKGIMGQFTVKKQKEKTEMRSNSEGDQNRSHQVTVAGKDEIDHSSEEFIEAKANDSKKKED</sequence>
<dbReference type="RefSeq" id="WP_241348954.1">
    <property type="nucleotide sequence ID" value="NZ_JAKZGP010000041.1"/>
</dbReference>
<keyword evidence="3" id="KW-1185">Reference proteome</keyword>
<feature type="compositionally biased region" description="Basic and acidic residues" evidence="1">
    <location>
        <begin position="21"/>
        <end position="35"/>
    </location>
</feature>
<dbReference type="Proteomes" id="UP001165489">
    <property type="component" value="Unassembled WGS sequence"/>
</dbReference>
<reference evidence="2" key="1">
    <citation type="submission" date="2022-03" db="EMBL/GenBank/DDBJ databases">
        <title>De novo assembled genomes of Belliella spp. (Cyclobacteriaceae) strains.</title>
        <authorList>
            <person name="Szabo A."/>
            <person name="Korponai K."/>
            <person name="Felfoldi T."/>
        </authorList>
    </citation>
    <scope>NUCLEOTIDE SEQUENCE</scope>
    <source>
        <strain evidence="2">DSM 111904</strain>
    </source>
</reference>
<feature type="compositionally biased region" description="Basic and acidic residues" evidence="1">
    <location>
        <begin position="43"/>
        <end position="67"/>
    </location>
</feature>
<evidence type="ECO:0000313" key="3">
    <source>
        <dbReference type="Proteomes" id="UP001165489"/>
    </source>
</evidence>